<name>A0A8S1HVQ8_9PELO</name>
<evidence type="ECO:0000313" key="4">
    <source>
        <dbReference type="Proteomes" id="UP000835052"/>
    </source>
</evidence>
<dbReference type="EMBL" id="CAJGYM010000122">
    <property type="protein sequence ID" value="CAD6198314.1"/>
    <property type="molecule type" value="Genomic_DNA"/>
</dbReference>
<sequence length="99" mass="10049">MKLWLALLVAFALVTPSDAFLGAIFTAVSALASPVLNLFGVGSRPSPSPDPPSAPSPPGPPGPPGPQGSAPTQRSASFQFNSHGLFAIILADIIRAALF</sequence>
<feature type="compositionally biased region" description="Pro residues" evidence="1">
    <location>
        <begin position="46"/>
        <end position="66"/>
    </location>
</feature>
<accession>A0A8S1HVQ8</accession>
<evidence type="ECO:0000313" key="3">
    <source>
        <dbReference type="EMBL" id="CAD6198314.1"/>
    </source>
</evidence>
<comment type="caution">
    <text evidence="3">The sequence shown here is derived from an EMBL/GenBank/DDBJ whole genome shotgun (WGS) entry which is preliminary data.</text>
</comment>
<organism evidence="3 4">
    <name type="scientific">Caenorhabditis auriculariae</name>
    <dbReference type="NCBI Taxonomy" id="2777116"/>
    <lineage>
        <taxon>Eukaryota</taxon>
        <taxon>Metazoa</taxon>
        <taxon>Ecdysozoa</taxon>
        <taxon>Nematoda</taxon>
        <taxon>Chromadorea</taxon>
        <taxon>Rhabditida</taxon>
        <taxon>Rhabditina</taxon>
        <taxon>Rhabditomorpha</taxon>
        <taxon>Rhabditoidea</taxon>
        <taxon>Rhabditidae</taxon>
        <taxon>Peloderinae</taxon>
        <taxon>Caenorhabditis</taxon>
    </lineage>
</organism>
<dbReference type="Proteomes" id="UP000835052">
    <property type="component" value="Unassembled WGS sequence"/>
</dbReference>
<dbReference type="AlphaFoldDB" id="A0A8S1HVQ8"/>
<keyword evidence="2" id="KW-0732">Signal</keyword>
<gene>
    <name evidence="3" type="ORF">CAUJ_LOCUS14220</name>
</gene>
<feature type="signal peptide" evidence="2">
    <location>
        <begin position="1"/>
        <end position="19"/>
    </location>
</feature>
<keyword evidence="4" id="KW-1185">Reference proteome</keyword>
<evidence type="ECO:0000256" key="2">
    <source>
        <dbReference type="SAM" id="SignalP"/>
    </source>
</evidence>
<feature type="region of interest" description="Disordered" evidence="1">
    <location>
        <begin position="42"/>
        <end position="75"/>
    </location>
</feature>
<feature type="chain" id="PRO_5035803171" evidence="2">
    <location>
        <begin position="20"/>
        <end position="99"/>
    </location>
</feature>
<reference evidence="3" key="1">
    <citation type="submission" date="2020-10" db="EMBL/GenBank/DDBJ databases">
        <authorList>
            <person name="Kikuchi T."/>
        </authorList>
    </citation>
    <scope>NUCLEOTIDE SEQUENCE</scope>
    <source>
        <strain evidence="3">NKZ352</strain>
    </source>
</reference>
<protein>
    <submittedName>
        <fullName evidence="3">Uncharacterized protein</fullName>
    </submittedName>
</protein>
<proteinExistence type="predicted"/>
<evidence type="ECO:0000256" key="1">
    <source>
        <dbReference type="SAM" id="MobiDB-lite"/>
    </source>
</evidence>